<gene>
    <name evidence="6" type="ORF">g.23094</name>
</gene>
<dbReference type="Pfam" id="PF02885">
    <property type="entry name" value="Glycos_trans_3N"/>
    <property type="match status" value="1"/>
</dbReference>
<dbReference type="GO" id="GO:0006206">
    <property type="term" value="P:pyrimidine nucleobase metabolic process"/>
    <property type="evidence" value="ECO:0007669"/>
    <property type="project" value="InterPro"/>
</dbReference>
<dbReference type="GO" id="GO:0006213">
    <property type="term" value="P:pyrimidine nucleoside metabolic process"/>
    <property type="evidence" value="ECO:0007669"/>
    <property type="project" value="InterPro"/>
</dbReference>
<evidence type="ECO:0000256" key="3">
    <source>
        <dbReference type="ARBA" id="ARBA00022676"/>
    </source>
</evidence>
<accession>A0A1B6GEL2</accession>
<dbReference type="InterPro" id="IPR036320">
    <property type="entry name" value="Glycosyl_Trfase_fam3_N_dom_sf"/>
</dbReference>
<protein>
    <recommendedName>
        <fullName evidence="5">Pyrimidine nucleoside phosphorylase C-terminal domain-containing protein</fullName>
    </recommendedName>
</protein>
<dbReference type="FunFam" id="3.40.1030.10:FF:000003">
    <property type="entry name" value="Pyrimidine-nucleoside phosphorylase"/>
    <property type="match status" value="1"/>
</dbReference>
<name>A0A1B6GEL2_9HEMI</name>
<organism evidence="6">
    <name type="scientific">Cuerna arida</name>
    <dbReference type="NCBI Taxonomy" id="1464854"/>
    <lineage>
        <taxon>Eukaryota</taxon>
        <taxon>Metazoa</taxon>
        <taxon>Ecdysozoa</taxon>
        <taxon>Arthropoda</taxon>
        <taxon>Hexapoda</taxon>
        <taxon>Insecta</taxon>
        <taxon>Pterygota</taxon>
        <taxon>Neoptera</taxon>
        <taxon>Paraneoptera</taxon>
        <taxon>Hemiptera</taxon>
        <taxon>Auchenorrhyncha</taxon>
        <taxon>Membracoidea</taxon>
        <taxon>Cicadellidae</taxon>
        <taxon>Cicadellinae</taxon>
        <taxon>Proconiini</taxon>
        <taxon>Cuerna</taxon>
    </lineage>
</organism>
<dbReference type="NCBIfam" id="NF004490">
    <property type="entry name" value="PRK05820.1"/>
    <property type="match status" value="1"/>
</dbReference>
<comment type="similarity">
    <text evidence="1">Belongs to the thymidine/pyrimidine-nucleoside phosphorylase family.</text>
</comment>
<dbReference type="SUPFAM" id="SSF54680">
    <property type="entry name" value="Pyrimidine nucleoside phosphorylase C-terminal domain"/>
    <property type="match status" value="1"/>
</dbReference>
<dbReference type="InterPro" id="IPR013102">
    <property type="entry name" value="PYNP_C"/>
</dbReference>
<dbReference type="InterPro" id="IPR000312">
    <property type="entry name" value="Glycosyl_Trfase_fam3"/>
</dbReference>
<dbReference type="Gene3D" id="3.40.1030.10">
    <property type="entry name" value="Nucleoside phosphorylase/phosphoribosyltransferase catalytic domain"/>
    <property type="match status" value="1"/>
</dbReference>
<feature type="non-terminal residue" evidence="6">
    <location>
        <position position="1"/>
    </location>
</feature>
<dbReference type="InterPro" id="IPR035902">
    <property type="entry name" value="Nuc_phospho_transferase"/>
</dbReference>
<dbReference type="PIRSF" id="PIRSF000478">
    <property type="entry name" value="TP_PyNP"/>
    <property type="match status" value="1"/>
</dbReference>
<dbReference type="GO" id="GO:0005829">
    <property type="term" value="C:cytosol"/>
    <property type="evidence" value="ECO:0007669"/>
    <property type="project" value="TreeGrafter"/>
</dbReference>
<dbReference type="InterPro" id="IPR036566">
    <property type="entry name" value="PYNP-like_C_sf"/>
</dbReference>
<dbReference type="Pfam" id="PF07831">
    <property type="entry name" value="PYNP_C"/>
    <property type="match status" value="1"/>
</dbReference>
<dbReference type="PANTHER" id="PTHR10515:SF0">
    <property type="entry name" value="THYMIDINE PHOSPHORYLASE"/>
    <property type="match status" value="1"/>
</dbReference>
<dbReference type="Gene3D" id="3.90.1170.30">
    <property type="entry name" value="Pyrimidine nucleoside phosphorylase-like, C-terminal domain"/>
    <property type="match status" value="1"/>
</dbReference>
<dbReference type="InterPro" id="IPR017459">
    <property type="entry name" value="Glycosyl_Trfase_fam3_N_dom"/>
</dbReference>
<evidence type="ECO:0000256" key="2">
    <source>
        <dbReference type="ARBA" id="ARBA00011738"/>
    </source>
</evidence>
<evidence type="ECO:0000259" key="5">
    <source>
        <dbReference type="SMART" id="SM00941"/>
    </source>
</evidence>
<evidence type="ECO:0000256" key="1">
    <source>
        <dbReference type="ARBA" id="ARBA00006915"/>
    </source>
</evidence>
<dbReference type="SUPFAM" id="SSF47648">
    <property type="entry name" value="Nucleoside phosphorylase/phosphoribosyltransferase N-terminal domain"/>
    <property type="match status" value="1"/>
</dbReference>
<dbReference type="GO" id="GO:0004645">
    <property type="term" value="F:1,4-alpha-oligoglucan phosphorylase activity"/>
    <property type="evidence" value="ECO:0007669"/>
    <property type="project" value="InterPro"/>
</dbReference>
<evidence type="ECO:0000313" key="6">
    <source>
        <dbReference type="EMBL" id="JAS60885.1"/>
    </source>
</evidence>
<dbReference type="SUPFAM" id="SSF52418">
    <property type="entry name" value="Nucleoside phosphorylase/phosphoribosyltransferase catalytic domain"/>
    <property type="match status" value="1"/>
</dbReference>
<feature type="domain" description="Pyrimidine nucleoside phosphorylase C-terminal" evidence="5">
    <location>
        <begin position="375"/>
        <end position="449"/>
    </location>
</feature>
<dbReference type="SMART" id="SM00941">
    <property type="entry name" value="PYNP_C"/>
    <property type="match status" value="1"/>
</dbReference>
<dbReference type="InterPro" id="IPR000053">
    <property type="entry name" value="Thymidine/pyrmidine_PPase"/>
</dbReference>
<dbReference type="GO" id="GO:0016154">
    <property type="term" value="F:pyrimidine-nucleoside phosphorylase activity"/>
    <property type="evidence" value="ECO:0007669"/>
    <property type="project" value="InterPro"/>
</dbReference>
<comment type="subunit">
    <text evidence="2">Homodimer.</text>
</comment>
<dbReference type="EMBL" id="GECZ01008884">
    <property type="protein sequence ID" value="JAS60885.1"/>
    <property type="molecule type" value="Transcribed_RNA"/>
</dbReference>
<dbReference type="PANTHER" id="PTHR10515">
    <property type="entry name" value="THYMIDINE PHOSPHORYLASE"/>
    <property type="match status" value="1"/>
</dbReference>
<reference evidence="6" key="1">
    <citation type="submission" date="2015-11" db="EMBL/GenBank/DDBJ databases">
        <title>De novo transcriptome assembly of four potential Pierce s Disease insect vectors from Arizona vineyards.</title>
        <authorList>
            <person name="Tassone E.E."/>
        </authorList>
    </citation>
    <scope>NUCLEOTIDE SEQUENCE</scope>
</reference>
<keyword evidence="3" id="KW-0328">Glycosyltransferase</keyword>
<dbReference type="Gene3D" id="1.20.970.10">
    <property type="entry name" value="Transferase, Pyrimidine Nucleoside Phosphorylase, Chain C"/>
    <property type="match status" value="1"/>
</dbReference>
<dbReference type="NCBIfam" id="TIGR02644">
    <property type="entry name" value="Y_phosphoryl"/>
    <property type="match status" value="1"/>
</dbReference>
<evidence type="ECO:0000256" key="4">
    <source>
        <dbReference type="ARBA" id="ARBA00022679"/>
    </source>
</evidence>
<proteinExistence type="inferred from homology"/>
<dbReference type="AlphaFoldDB" id="A0A1B6GEL2"/>
<dbReference type="Pfam" id="PF00591">
    <property type="entry name" value="Glycos_transf_3"/>
    <property type="match status" value="1"/>
</dbReference>
<sequence length="464" mass="50111">SLFPVRAESPVLPYTAASIVLMADFGLKMNVGELLRKKRDGEEMTKDEIESFIQNTVSENLAESQIGAMLMAMYIRGISDTEVINLTQSMLLSGEQLQWQPEWESKLVDKHSTGGVGDKISLILAPVLASCGLKVPMISGRSLEHTGGTLDKLESIPGFRVDMDHKMMEEALEQAGCFIAAANAQLCPADRILYGVRDITCTVDCIGLIVSSIVSKKVASGSKFLVMDVKVGKAAFCKTIEKARALAKQLISVSAQLGVRTRVVLSRMDEPLGITAGNALEVAETVQSLAGNMSPDVARLVSVLGANLLEMTGYTGNGEELISQVIRDGSAMERFRRMLLQQGVEESVANRLVQGQPVLPTALYTTQFKAQSSGWVIEVDAWIVGQVCLELGAGRRKTGGTIDLTVGVEVWKHRGDRVVEGEPWVTVHHSTPSLPASLVSYLQQALIVGSAPVDRPDIVIEVLH</sequence>
<dbReference type="InterPro" id="IPR018090">
    <property type="entry name" value="Pyrmidine_PPas_bac/euk"/>
</dbReference>
<keyword evidence="4" id="KW-0808">Transferase</keyword>